<organism evidence="1">
    <name type="scientific">Dichomitus squalens</name>
    <dbReference type="NCBI Taxonomy" id="114155"/>
    <lineage>
        <taxon>Eukaryota</taxon>
        <taxon>Fungi</taxon>
        <taxon>Dikarya</taxon>
        <taxon>Basidiomycota</taxon>
        <taxon>Agaricomycotina</taxon>
        <taxon>Agaricomycetes</taxon>
        <taxon>Polyporales</taxon>
        <taxon>Polyporaceae</taxon>
        <taxon>Dichomitus</taxon>
    </lineage>
</organism>
<dbReference type="Proteomes" id="UP000292957">
    <property type="component" value="Unassembled WGS sequence"/>
</dbReference>
<gene>
    <name evidence="1" type="ORF">BD311DRAFT_779653</name>
</gene>
<sequence>MVWSSEAGIPGTFASVLSISYRGPRFCHAHKYKSVLDVTRVKALVEWVLPDFTASTLQNVTAYSVQLMSTLKPYA</sequence>
<dbReference type="AlphaFoldDB" id="A0A4Q9MKB6"/>
<name>A0A4Q9MKB6_9APHY</name>
<protein>
    <submittedName>
        <fullName evidence="1">Uncharacterized protein</fullName>
    </submittedName>
</protein>
<dbReference type="EMBL" id="ML143446">
    <property type="protein sequence ID" value="TBU26416.1"/>
    <property type="molecule type" value="Genomic_DNA"/>
</dbReference>
<reference evidence="1" key="1">
    <citation type="submission" date="2019-01" db="EMBL/GenBank/DDBJ databases">
        <title>Draft genome sequences of three monokaryotic isolates of the white-rot basidiomycete fungus Dichomitus squalens.</title>
        <authorList>
            <consortium name="DOE Joint Genome Institute"/>
            <person name="Lopez S.C."/>
            <person name="Andreopoulos B."/>
            <person name="Pangilinan J."/>
            <person name="Lipzen A."/>
            <person name="Riley R."/>
            <person name="Ahrendt S."/>
            <person name="Ng V."/>
            <person name="Barry K."/>
            <person name="Daum C."/>
            <person name="Grigoriev I.V."/>
            <person name="Hilden K.S."/>
            <person name="Makela M.R."/>
            <person name="de Vries R.P."/>
        </authorList>
    </citation>
    <scope>NUCLEOTIDE SEQUENCE [LARGE SCALE GENOMIC DNA]</scope>
    <source>
        <strain evidence="1">OM18370.1</strain>
    </source>
</reference>
<accession>A0A4Q9MKB6</accession>
<evidence type="ECO:0000313" key="1">
    <source>
        <dbReference type="EMBL" id="TBU26416.1"/>
    </source>
</evidence>
<proteinExistence type="predicted"/>